<dbReference type="InterPro" id="IPR005202">
    <property type="entry name" value="TF_GRAS"/>
</dbReference>
<dbReference type="Pfam" id="PF03514">
    <property type="entry name" value="GRAS"/>
    <property type="match status" value="1"/>
</dbReference>
<accession>A0A4S4CYL3</accession>
<dbReference type="EMBL" id="SDRB02013405">
    <property type="protein sequence ID" value="THF94970.1"/>
    <property type="molecule type" value="Genomic_DNA"/>
</dbReference>
<reference evidence="4 5" key="1">
    <citation type="journal article" date="2018" name="Proc. Natl. Acad. Sci. U.S.A.">
        <title>Draft genome sequence of Camellia sinensis var. sinensis provides insights into the evolution of the tea genome and tea quality.</title>
        <authorList>
            <person name="Wei C."/>
            <person name="Yang H."/>
            <person name="Wang S."/>
            <person name="Zhao J."/>
            <person name="Liu C."/>
            <person name="Gao L."/>
            <person name="Xia E."/>
            <person name="Lu Y."/>
            <person name="Tai Y."/>
            <person name="She G."/>
            <person name="Sun J."/>
            <person name="Cao H."/>
            <person name="Tong W."/>
            <person name="Gao Q."/>
            <person name="Li Y."/>
            <person name="Deng W."/>
            <person name="Jiang X."/>
            <person name="Wang W."/>
            <person name="Chen Q."/>
            <person name="Zhang S."/>
            <person name="Li H."/>
            <person name="Wu J."/>
            <person name="Wang P."/>
            <person name="Li P."/>
            <person name="Shi C."/>
            <person name="Zheng F."/>
            <person name="Jian J."/>
            <person name="Huang B."/>
            <person name="Shan D."/>
            <person name="Shi M."/>
            <person name="Fang C."/>
            <person name="Yue Y."/>
            <person name="Li F."/>
            <person name="Li D."/>
            <person name="Wei S."/>
            <person name="Han B."/>
            <person name="Jiang C."/>
            <person name="Yin Y."/>
            <person name="Xia T."/>
            <person name="Zhang Z."/>
            <person name="Bennetzen J.L."/>
            <person name="Zhao S."/>
            <person name="Wan X."/>
        </authorList>
    </citation>
    <scope>NUCLEOTIDE SEQUENCE [LARGE SCALE GENOMIC DNA]</scope>
    <source>
        <strain evidence="5">cv. Shuchazao</strain>
        <tissue evidence="4">Leaf</tissue>
    </source>
</reference>
<sequence>MMQSELLQLSWPSFTNLNSSFDEDKAYILDNMDAHMGHSDFSIFSDEFIDFPVHVDELDFMLPKDDFSSDFEEFENTFSSGEIGEMATSLESEETPFQLPFGGEDQWSLSQSSNSSVTSMDVALSQLSLILPTDDMEIDNSLGLVHLVQAYGEAMEKDQIELVEVIMKSIGEKVSPVGEIVERLLYYLFQPSDKQSDYLKQESSKNFHAAFKAFYQIFPYGKFAHFAANLAILEAIPPDVEIIHIVDFDIGEGTQWSSVIEAIGCQQREIRLTSIKWTKGDSNHDHTSGWRFDETKRRLLDHASYFGLTLKVEEMELHNLESEMKNMKKRGGRREWWAFNCMVGLPHMGRVRSRRQVMEFLKVAKEVLSIQTPNCNSSTKGIMTFGDADGWEILKKASSFGSFLDGYVVHYQALLESMESTFPIQFGDARIALECLFVAPFVSSLSWIQRWHEREELCDFQKSYNGLVGWRVSKESLMEAKEMVREGVSLYGVVVEGDNNNEMILEWRGVPLVRVSFWRN</sequence>
<dbReference type="PANTHER" id="PTHR31636">
    <property type="entry name" value="OSJNBA0084A10.13 PROTEIN-RELATED"/>
    <property type="match status" value="1"/>
</dbReference>
<keyword evidence="5" id="KW-1185">Reference proteome</keyword>
<feature type="short sequence motif" description="VHIID" evidence="3">
    <location>
        <begin position="243"/>
        <end position="247"/>
    </location>
</feature>
<dbReference type="PROSITE" id="PS50985">
    <property type="entry name" value="GRAS"/>
    <property type="match status" value="1"/>
</dbReference>
<comment type="similarity">
    <text evidence="3">Belongs to the GRAS family.</text>
</comment>
<proteinExistence type="inferred from homology"/>
<keyword evidence="1" id="KW-0805">Transcription regulation</keyword>
<protein>
    <submittedName>
        <fullName evidence="4">Uncharacterized protein</fullName>
    </submittedName>
</protein>
<evidence type="ECO:0000313" key="4">
    <source>
        <dbReference type="EMBL" id="THF94970.1"/>
    </source>
</evidence>
<evidence type="ECO:0000256" key="2">
    <source>
        <dbReference type="ARBA" id="ARBA00023163"/>
    </source>
</evidence>
<comment type="caution">
    <text evidence="4">The sequence shown here is derived from an EMBL/GenBank/DDBJ whole genome shotgun (WGS) entry which is preliminary data.</text>
</comment>
<comment type="caution">
    <text evidence="3">Lacks conserved residue(s) required for the propagation of feature annotation.</text>
</comment>
<evidence type="ECO:0000256" key="1">
    <source>
        <dbReference type="ARBA" id="ARBA00023015"/>
    </source>
</evidence>
<feature type="region of interest" description="SAW" evidence="3">
    <location>
        <begin position="446"/>
        <end position="519"/>
    </location>
</feature>
<dbReference type="AlphaFoldDB" id="A0A4S4CYL3"/>
<keyword evidence="2" id="KW-0804">Transcription</keyword>
<name>A0A4S4CYL3_CAMSN</name>
<evidence type="ECO:0000256" key="3">
    <source>
        <dbReference type="PROSITE-ProRule" id="PRU01191"/>
    </source>
</evidence>
<evidence type="ECO:0000313" key="5">
    <source>
        <dbReference type="Proteomes" id="UP000306102"/>
    </source>
</evidence>
<gene>
    <name evidence="4" type="ORF">TEA_024790</name>
</gene>
<organism evidence="4 5">
    <name type="scientific">Camellia sinensis var. sinensis</name>
    <name type="common">China tea</name>
    <dbReference type="NCBI Taxonomy" id="542762"/>
    <lineage>
        <taxon>Eukaryota</taxon>
        <taxon>Viridiplantae</taxon>
        <taxon>Streptophyta</taxon>
        <taxon>Embryophyta</taxon>
        <taxon>Tracheophyta</taxon>
        <taxon>Spermatophyta</taxon>
        <taxon>Magnoliopsida</taxon>
        <taxon>eudicotyledons</taxon>
        <taxon>Gunneridae</taxon>
        <taxon>Pentapetalae</taxon>
        <taxon>asterids</taxon>
        <taxon>Ericales</taxon>
        <taxon>Theaceae</taxon>
        <taxon>Camellia</taxon>
    </lineage>
</organism>
<dbReference type="Proteomes" id="UP000306102">
    <property type="component" value="Unassembled WGS sequence"/>
</dbReference>